<dbReference type="PANTHER" id="PTHR30383:SF5">
    <property type="entry name" value="SGNH HYDROLASE-TYPE ESTERASE DOMAIN-CONTAINING PROTEIN"/>
    <property type="match status" value="1"/>
</dbReference>
<dbReference type="Gene3D" id="3.40.50.1110">
    <property type="entry name" value="SGNH hydrolase"/>
    <property type="match status" value="2"/>
</dbReference>
<evidence type="ECO:0000313" key="3">
    <source>
        <dbReference type="Proteomes" id="UP000515563"/>
    </source>
</evidence>
<evidence type="ECO:0000313" key="2">
    <source>
        <dbReference type="EMBL" id="QNE21489.1"/>
    </source>
</evidence>
<organism evidence="2 3">
    <name type="scientific">Kribbella qitaiheensis</name>
    <dbReference type="NCBI Taxonomy" id="1544730"/>
    <lineage>
        <taxon>Bacteria</taxon>
        <taxon>Bacillati</taxon>
        <taxon>Actinomycetota</taxon>
        <taxon>Actinomycetes</taxon>
        <taxon>Propionibacteriales</taxon>
        <taxon>Kribbellaceae</taxon>
        <taxon>Kribbella</taxon>
    </lineage>
</organism>
<accession>A0A7G6X5H4</accession>
<dbReference type="RefSeq" id="WP_185443894.1">
    <property type="nucleotide sequence ID" value="NZ_CP043661.1"/>
</dbReference>
<dbReference type="InterPro" id="IPR036514">
    <property type="entry name" value="SGNH_hydro_sf"/>
</dbReference>
<sequence>MLEPGALVLFQGDSITRGGRGPTDDPNHILGHSYPFLIAGEAGAQAPGSGWRFVNRGVSGDTVAAMASRCQRDAVDLRPAVLSILIGANDAGADRAPASHWIWDGIHPTYAGQRILADAWLDAVSSPVA</sequence>
<name>A0A7G6X5H4_9ACTN</name>
<dbReference type="InterPro" id="IPR013830">
    <property type="entry name" value="SGNH_hydro"/>
</dbReference>
<evidence type="ECO:0000259" key="1">
    <source>
        <dbReference type="Pfam" id="PF13472"/>
    </source>
</evidence>
<keyword evidence="3" id="KW-1185">Reference proteome</keyword>
<dbReference type="SUPFAM" id="SSF52266">
    <property type="entry name" value="SGNH hydrolase"/>
    <property type="match status" value="1"/>
</dbReference>
<gene>
    <name evidence="2" type="ORF">F1D05_30700</name>
</gene>
<reference evidence="3" key="1">
    <citation type="submission" date="2019-09" db="EMBL/GenBank/DDBJ databases">
        <title>Antimicrobial potential of Antarctic Bacteria.</title>
        <authorList>
            <person name="Benaud N."/>
            <person name="Edwards R.J."/>
            <person name="Ferrari B.C."/>
        </authorList>
    </citation>
    <scope>NUCLEOTIDE SEQUENCE [LARGE SCALE GENOMIC DNA]</scope>
    <source>
        <strain evidence="3">SPB151</strain>
    </source>
</reference>
<dbReference type="Pfam" id="PF13472">
    <property type="entry name" value="Lipase_GDSL_2"/>
    <property type="match status" value="1"/>
</dbReference>
<dbReference type="KEGG" id="kqi:F1D05_30700"/>
<dbReference type="InterPro" id="IPR051532">
    <property type="entry name" value="Ester_Hydrolysis_Enzymes"/>
</dbReference>
<dbReference type="Proteomes" id="UP000515563">
    <property type="component" value="Chromosome"/>
</dbReference>
<reference evidence="2 3" key="2">
    <citation type="journal article" date="2020" name="Microbiol. Resour. Announc.">
        <title>Antarctic desert soil bacteria exhibit high novel natural product potential, evaluated through long-read genome sequencing and comparative genomics.</title>
        <authorList>
            <person name="Benaud N."/>
            <person name="Edwards R.J."/>
            <person name="Amos T.G."/>
            <person name="D'Agostino P.M."/>
            <person name="Gutierrez-Chavez C."/>
            <person name="Montgomery K."/>
            <person name="Nicetic I."/>
            <person name="Ferrari B.C."/>
        </authorList>
    </citation>
    <scope>NUCLEOTIDE SEQUENCE [LARGE SCALE GENOMIC DNA]</scope>
    <source>
        <strain evidence="2 3">SPB151</strain>
    </source>
</reference>
<dbReference type="GO" id="GO:0004622">
    <property type="term" value="F:phosphatidylcholine lysophospholipase activity"/>
    <property type="evidence" value="ECO:0007669"/>
    <property type="project" value="TreeGrafter"/>
</dbReference>
<feature type="domain" description="SGNH hydrolase-type esterase" evidence="1">
    <location>
        <begin position="12"/>
        <end position="98"/>
    </location>
</feature>
<protein>
    <recommendedName>
        <fullName evidence="1">SGNH hydrolase-type esterase domain-containing protein</fullName>
    </recommendedName>
</protein>
<dbReference type="EMBL" id="CP043661">
    <property type="protein sequence ID" value="QNE21489.1"/>
    <property type="molecule type" value="Genomic_DNA"/>
</dbReference>
<dbReference type="AlphaFoldDB" id="A0A7G6X5H4"/>
<proteinExistence type="predicted"/>
<dbReference type="PANTHER" id="PTHR30383">
    <property type="entry name" value="THIOESTERASE 1/PROTEASE 1/LYSOPHOSPHOLIPASE L1"/>
    <property type="match status" value="1"/>
</dbReference>